<dbReference type="InterPro" id="IPR035992">
    <property type="entry name" value="Ricin_B-like_lectins"/>
</dbReference>
<dbReference type="EMBL" id="ML986619">
    <property type="protein sequence ID" value="KAF2264008.1"/>
    <property type="molecule type" value="Genomic_DNA"/>
</dbReference>
<proteinExistence type="predicted"/>
<evidence type="ECO:0000256" key="1">
    <source>
        <dbReference type="SAM" id="SignalP"/>
    </source>
</evidence>
<feature type="signal peptide" evidence="1">
    <location>
        <begin position="1"/>
        <end position="19"/>
    </location>
</feature>
<dbReference type="Proteomes" id="UP000800093">
    <property type="component" value="Unassembled WGS sequence"/>
</dbReference>
<feature type="domain" description="Ricin B lectin" evidence="2">
    <location>
        <begin position="70"/>
        <end position="150"/>
    </location>
</feature>
<keyword evidence="1" id="KW-0732">Signal</keyword>
<evidence type="ECO:0000313" key="3">
    <source>
        <dbReference type="EMBL" id="KAF2264008.1"/>
    </source>
</evidence>
<dbReference type="SUPFAM" id="SSF50370">
    <property type="entry name" value="Ricin B-like lectins"/>
    <property type="match status" value="1"/>
</dbReference>
<keyword evidence="4" id="KW-1185">Reference proteome</keyword>
<protein>
    <recommendedName>
        <fullName evidence="2">Ricin B lectin domain-containing protein</fullName>
    </recommendedName>
</protein>
<evidence type="ECO:0000313" key="4">
    <source>
        <dbReference type="Proteomes" id="UP000800093"/>
    </source>
</evidence>
<gene>
    <name evidence="3" type="ORF">CC78DRAFT_602642</name>
</gene>
<sequence>MFFASIILLALAATGFTQAPEGYRKVLITSMVDPTYVVVPKSATSGAGLVVQKRNDMPEQHWYIKSDNTTIQLANTTPALCVDAGAKTNWRDMGSLSVKPCNSTERAQAFTAMADGRIALTDSNPKECIDLQYMRATPNNPVGLYACAGLGNTGANDKGINWPLVDVTS</sequence>
<feature type="chain" id="PRO_5040505985" description="Ricin B lectin domain-containing protein" evidence="1">
    <location>
        <begin position="20"/>
        <end position="169"/>
    </location>
</feature>
<dbReference type="OrthoDB" id="6770063at2759"/>
<accession>A0A9P4K8G1</accession>
<evidence type="ECO:0000259" key="2">
    <source>
        <dbReference type="Pfam" id="PF00652"/>
    </source>
</evidence>
<dbReference type="CDD" id="cd00161">
    <property type="entry name" value="beta-trefoil_Ricin-like"/>
    <property type="match status" value="1"/>
</dbReference>
<dbReference type="Gene3D" id="2.80.10.50">
    <property type="match status" value="1"/>
</dbReference>
<reference evidence="4" key="1">
    <citation type="journal article" date="2020" name="Stud. Mycol.">
        <title>101 Dothideomycetes genomes: A test case for predicting lifestyles and emergence of pathogens.</title>
        <authorList>
            <person name="Haridas S."/>
            <person name="Albert R."/>
            <person name="Binder M."/>
            <person name="Bloem J."/>
            <person name="LaButti K."/>
            <person name="Salamov A."/>
            <person name="Andreopoulos B."/>
            <person name="Baker S."/>
            <person name="Barry K."/>
            <person name="Bills G."/>
            <person name="Bluhm B."/>
            <person name="Cannon C."/>
            <person name="Castanera R."/>
            <person name="Culley D."/>
            <person name="Daum C."/>
            <person name="Ezra D."/>
            <person name="Gonzalez J."/>
            <person name="Henrissat B."/>
            <person name="Kuo A."/>
            <person name="Liang C."/>
            <person name="Lipzen A."/>
            <person name="Lutzoni F."/>
            <person name="Magnuson J."/>
            <person name="Mondo S."/>
            <person name="Nolan M."/>
            <person name="Ohm R."/>
            <person name="Pangilinan J."/>
            <person name="Park H.-J."/>
            <person name="Ramirez L."/>
            <person name="Alfaro M."/>
            <person name="Sun H."/>
            <person name="Tritt A."/>
            <person name="Yoshinaga Y."/>
            <person name="Zwiers L.-H."/>
            <person name="Turgeon B."/>
            <person name="Goodwin S."/>
            <person name="Spatafora J."/>
            <person name="Crous P."/>
            <person name="Grigoriev I."/>
        </authorList>
    </citation>
    <scope>NUCLEOTIDE SEQUENCE [LARGE SCALE GENOMIC DNA]</scope>
    <source>
        <strain evidence="4">CBS 304.66</strain>
    </source>
</reference>
<organism evidence="3 4">
    <name type="scientific">Lojkania enalia</name>
    <dbReference type="NCBI Taxonomy" id="147567"/>
    <lineage>
        <taxon>Eukaryota</taxon>
        <taxon>Fungi</taxon>
        <taxon>Dikarya</taxon>
        <taxon>Ascomycota</taxon>
        <taxon>Pezizomycotina</taxon>
        <taxon>Dothideomycetes</taxon>
        <taxon>Pleosporomycetidae</taxon>
        <taxon>Pleosporales</taxon>
        <taxon>Pleosporales incertae sedis</taxon>
        <taxon>Lojkania</taxon>
    </lineage>
</organism>
<name>A0A9P4K8G1_9PLEO</name>
<dbReference type="PROSITE" id="PS50231">
    <property type="entry name" value="RICIN_B_LECTIN"/>
    <property type="match status" value="1"/>
</dbReference>
<comment type="caution">
    <text evidence="3">The sequence shown here is derived from an EMBL/GenBank/DDBJ whole genome shotgun (WGS) entry which is preliminary data.</text>
</comment>
<dbReference type="InterPro" id="IPR000772">
    <property type="entry name" value="Ricin_B_lectin"/>
</dbReference>
<dbReference type="AlphaFoldDB" id="A0A9P4K8G1"/>
<dbReference type="Pfam" id="PF00652">
    <property type="entry name" value="Ricin_B_lectin"/>
    <property type="match status" value="1"/>
</dbReference>